<keyword evidence="3" id="KW-1185">Reference proteome</keyword>
<feature type="region of interest" description="Disordered" evidence="1">
    <location>
        <begin position="371"/>
        <end position="512"/>
    </location>
</feature>
<evidence type="ECO:0000256" key="1">
    <source>
        <dbReference type="SAM" id="MobiDB-lite"/>
    </source>
</evidence>
<dbReference type="RefSeq" id="XP_041232536.1">
    <property type="nucleotide sequence ID" value="XM_041378551.1"/>
</dbReference>
<feature type="compositionally biased region" description="Low complexity" evidence="1">
    <location>
        <begin position="173"/>
        <end position="187"/>
    </location>
</feature>
<proteinExistence type="predicted"/>
<reference evidence="2" key="1">
    <citation type="journal article" date="2020" name="New Phytol.">
        <title>Comparative genomics reveals dynamic genome evolution in host specialist ectomycorrhizal fungi.</title>
        <authorList>
            <person name="Lofgren L.A."/>
            <person name="Nguyen N.H."/>
            <person name="Vilgalys R."/>
            <person name="Ruytinx J."/>
            <person name="Liao H.L."/>
            <person name="Branco S."/>
            <person name="Kuo A."/>
            <person name="LaButti K."/>
            <person name="Lipzen A."/>
            <person name="Andreopoulos W."/>
            <person name="Pangilinan J."/>
            <person name="Riley R."/>
            <person name="Hundley H."/>
            <person name="Na H."/>
            <person name="Barry K."/>
            <person name="Grigoriev I.V."/>
            <person name="Stajich J.E."/>
            <person name="Kennedy P.G."/>
        </authorList>
    </citation>
    <scope>NUCLEOTIDE SEQUENCE</scope>
    <source>
        <strain evidence="2">FC203</strain>
    </source>
</reference>
<feature type="compositionally biased region" description="Low complexity" evidence="1">
    <location>
        <begin position="220"/>
        <end position="250"/>
    </location>
</feature>
<gene>
    <name evidence="2" type="ORF">F5891DRAFT_999608</name>
</gene>
<feature type="compositionally biased region" description="Low complexity" evidence="1">
    <location>
        <begin position="273"/>
        <end position="284"/>
    </location>
</feature>
<feature type="region of interest" description="Disordered" evidence="1">
    <location>
        <begin position="171"/>
        <end position="299"/>
    </location>
</feature>
<dbReference type="EMBL" id="JABBWK010000003">
    <property type="protein sequence ID" value="KAG1906961.1"/>
    <property type="molecule type" value="Genomic_DNA"/>
</dbReference>
<protein>
    <submittedName>
        <fullName evidence="2">Uncharacterized protein</fullName>
    </submittedName>
</protein>
<accession>A0AAD4EJ08</accession>
<feature type="compositionally biased region" description="Pro residues" evidence="1">
    <location>
        <begin position="285"/>
        <end position="294"/>
    </location>
</feature>
<feature type="compositionally biased region" description="Low complexity" evidence="1">
    <location>
        <begin position="489"/>
        <end position="499"/>
    </location>
</feature>
<organism evidence="2 3">
    <name type="scientific">Suillus fuscotomentosus</name>
    <dbReference type="NCBI Taxonomy" id="1912939"/>
    <lineage>
        <taxon>Eukaryota</taxon>
        <taxon>Fungi</taxon>
        <taxon>Dikarya</taxon>
        <taxon>Basidiomycota</taxon>
        <taxon>Agaricomycotina</taxon>
        <taxon>Agaricomycetes</taxon>
        <taxon>Agaricomycetidae</taxon>
        <taxon>Boletales</taxon>
        <taxon>Suillineae</taxon>
        <taxon>Suillaceae</taxon>
        <taxon>Suillus</taxon>
    </lineage>
</organism>
<feature type="compositionally biased region" description="Polar residues" evidence="1">
    <location>
        <begin position="478"/>
        <end position="488"/>
    </location>
</feature>
<dbReference type="Proteomes" id="UP001195769">
    <property type="component" value="Unassembled WGS sequence"/>
</dbReference>
<name>A0AAD4EJ08_9AGAM</name>
<evidence type="ECO:0000313" key="3">
    <source>
        <dbReference type="Proteomes" id="UP001195769"/>
    </source>
</evidence>
<sequence length="592" mass="65384">MLGKPLLALLPFASNALNSNPNQDGRIHSKIVEILSSTTNGCLEELGYHPNIMEKLKQTTQLVRSLQEDNGKLYQDNCRLAVTIQILEERIAHHSANPNTQMQQFSMMQDRIRTLESDRLALARKNQDILLSVNKGTSHQHLVQELDRMRVYTSRVCRDIQMLKDKCAMATQSGESSSGVSFRSNSVPQIAQPRVPTPSDVHQRRVSAEGAPRLHPSPLPQQQFQQQAQPSRQMRPQVQHTLPPHQLQHAHQAHAQRRVSEGVQNPYPPQQPLPTLQGWKHSPPAHSPPAPAPPMFRARSPTEFAHMPSTSAPVNTNRPQQPHFTHPHTLTSQTVYRNGTASAPLVPFNLHPKLHTVTSRPTLFVDMTGEDERVTEKAGGSLLDQPSGLKRTNSAMDGSVVQDIESIKRQRTTEPTQSPEDTIVNVNPEPKPSSPDTVIGSKPTSPVSPSLPAPLQEKVGAASTGQVGAASDEVSIPFTPSDTAVGSNPTSPSSITPSPAQEQTPGPPSGDNLRSVEACVYMIYEPDAEVVDGYFCGRCLDRYDNKMIPEQPDVLVNPKFEDLFMHCTQEHPTIWEDLRHRRDLEPPAPPPL</sequence>
<dbReference type="GeneID" id="64672849"/>
<comment type="caution">
    <text evidence="2">The sequence shown here is derived from an EMBL/GenBank/DDBJ whole genome shotgun (WGS) entry which is preliminary data.</text>
</comment>
<evidence type="ECO:0000313" key="2">
    <source>
        <dbReference type="EMBL" id="KAG1906961.1"/>
    </source>
</evidence>
<dbReference type="AlphaFoldDB" id="A0AAD4EJ08"/>